<dbReference type="PANTHER" id="PTHR48043:SF145">
    <property type="entry name" value="FI06409P-RELATED"/>
    <property type="match status" value="1"/>
</dbReference>
<protein>
    <submittedName>
        <fullName evidence="5">UDP-glucuronosyl UDP-glucosyltransferase</fullName>
    </submittedName>
</protein>
<dbReference type="SMART" id="SM00220">
    <property type="entry name" value="S_TKc"/>
    <property type="match status" value="1"/>
</dbReference>
<dbReference type="Pfam" id="PF00201">
    <property type="entry name" value="UDPGT"/>
    <property type="match status" value="1"/>
</dbReference>
<keyword evidence="1" id="KW-0328">Glycosyltransferase</keyword>
<dbReference type="InterPro" id="IPR000719">
    <property type="entry name" value="Prot_kinase_dom"/>
</dbReference>
<dbReference type="OrthoDB" id="5835829at2759"/>
<keyword evidence="2 5" id="KW-0808">Transferase</keyword>
<evidence type="ECO:0000256" key="1">
    <source>
        <dbReference type="ARBA" id="ARBA00022676"/>
    </source>
</evidence>
<feature type="domain" description="Protein kinase" evidence="4">
    <location>
        <begin position="736"/>
        <end position="1084"/>
    </location>
</feature>
<dbReference type="GO" id="GO:0004672">
    <property type="term" value="F:protein kinase activity"/>
    <property type="evidence" value="ECO:0007669"/>
    <property type="project" value="InterPro"/>
</dbReference>
<accession>A0A8H5K735</accession>
<keyword evidence="6" id="KW-1185">Reference proteome</keyword>
<proteinExistence type="predicted"/>
<dbReference type="Gene3D" id="1.10.510.10">
    <property type="entry name" value="Transferase(Phosphotransferase) domain 1"/>
    <property type="match status" value="1"/>
</dbReference>
<dbReference type="PANTHER" id="PTHR48043">
    <property type="entry name" value="EG:EG0003.4 PROTEIN-RELATED"/>
    <property type="match status" value="1"/>
</dbReference>
<dbReference type="PROSITE" id="PS50011">
    <property type="entry name" value="PROTEIN_KINASE_DOM"/>
    <property type="match status" value="1"/>
</dbReference>
<feature type="transmembrane region" description="Helical" evidence="3">
    <location>
        <begin position="1689"/>
        <end position="1708"/>
    </location>
</feature>
<evidence type="ECO:0000256" key="2">
    <source>
        <dbReference type="ARBA" id="ARBA00022679"/>
    </source>
</evidence>
<dbReference type="InterPro" id="IPR011009">
    <property type="entry name" value="Kinase-like_dom_sf"/>
</dbReference>
<dbReference type="GO" id="GO:0008194">
    <property type="term" value="F:UDP-glycosyltransferase activity"/>
    <property type="evidence" value="ECO:0007669"/>
    <property type="project" value="InterPro"/>
</dbReference>
<dbReference type="Pfam" id="PF00069">
    <property type="entry name" value="Pkinase"/>
    <property type="match status" value="1"/>
</dbReference>
<keyword evidence="3" id="KW-0472">Membrane</keyword>
<dbReference type="CDD" id="cd03784">
    <property type="entry name" value="GT1_Gtf-like"/>
    <property type="match status" value="1"/>
</dbReference>
<dbReference type="Gene3D" id="3.40.50.2000">
    <property type="entry name" value="Glycogen Phosphorylase B"/>
    <property type="match status" value="2"/>
</dbReference>
<dbReference type="CDD" id="cd00180">
    <property type="entry name" value="PKc"/>
    <property type="match status" value="1"/>
</dbReference>
<dbReference type="Proteomes" id="UP000582016">
    <property type="component" value="Unassembled WGS sequence"/>
</dbReference>
<dbReference type="InterPro" id="IPR002213">
    <property type="entry name" value="UDP_glucos_trans"/>
</dbReference>
<dbReference type="InterPro" id="IPR050271">
    <property type="entry name" value="UDP-glycosyltransferase"/>
</dbReference>
<sequence>MAQSTREPLWTTLQHFGLAEDTLQLVLMLGMVPSRRLPSFALLRPHHLSNHFRWIRAGEDFAACSSEEHIQSYLTDFSKLIFTSFDSYTVPKRDLVCLLRQGILEIQSDGFCQYLRLSLSSHSGLEVMPLLGDEARASLGTEITRLVADALPDPFTFSLQDRVAHAVEEVLVNVVMPTLERSSGKLSIDRLYRLSFFSLLNGISPNFCLFESSSDSPTSIGLLREVSATDTLDRGANWATWIKDLDSVNNLSASSFPPRNPHQRLLTVLAQNALPVPGRNQRATWVTWMKDLDPLKNVSASSFASDCKALNLALFSNDHQSLSSEFSADVWAEQVQAYGAQLCHVGIAVDKVIRKRSFIGGRLSQSSPAEFCPISTCPFLVAQDVERKTSIGEPKDAIAQGNIDWFCERKAQFHPIGLVSLFIALGDAHVMIGEYEKAEQYFDDCSGLCSLTSHLRVATSLRISLARRRLDKVSLDDIGSNSPIKSALQNIGDMTEAVKFAVLEELTAVLSHLCRLGFSVEIQRSSLLQHALRIFSMDALVSSDWRLRELSKFKDTKPDAEADSDHQCLLSRIPELLLPSDPDFQDQLQDWVIGLLLQGIQYQSNGALREVWFVDSSALESFYRDTPDVAEKLIAAVAPGRSSSINSDRISVGKRQGIFFMLLILNRGALIREFLPHASLSDSRLPFKTRPEYFPRNDDELWRSFQQLQWAFCVPRTWLRNESHLFEVSPQEIIPISERMYVGEGCCAVLEKVRFHPGFEPQQSATREEGQIDRESSASGKVYALKTFNTISSEVFFTAEMRAFTHLQATNHRPAGLIEFYGGISCPPTYSIILEYMDRGDLEQYWKSTSAPVTEKDVHGFWAAFTALAEALAFLHEIPVQDGERVWGWHQDIKPSNILVASGTSGESYDIHFKLADFGLSHFEREKAGKEEIIDWDSHGNMVYGSPETARRGEASTDKIPSEVPGITQAVDIWSLGCVCSETLLWVVFGHPGIEFFKRARYEERSQATDEIPHIPRTSFHDGRKTLDIITTTLVMVEDQINDYLESSRALLTSISGMVANMLSFEPEQRPKASDIVRNLQSALQHKATVPEQATNPEPAITRKTLPPDFSEEDDLNMARRGIAEVTQLLAKGREGEATEAHNWYLAYCSAYRLTYSTLVRYLAVLFGPGNYLVEAVDDLYKMSLPRALSTVNSELVHPSRKILLVVTTGGFTHASPVFEIGAILASRGHTIEFATLDGQEVWTKNYEFITKVYTLGPGPTPEQMNAHYLRMRTWDISEGISGTMPSKYLWDSFWPQTYRGLKLIMDDPSKRPSMMIADFFVDAVKDIHIEYNLPIAQVWPQMPFLMMPCTYIPGEPGFQLEGTLTSEHANLWHRIKNELVIFLDLPVIMKWMKWTKEIRLKNGVTYPPHKIQKPDYLIFINSFLGLEIPRDLPPTCAPVGPLIADAYPPLSDECDRFLTSHTKVIYLALGTHIILTNADAAKIINGFLLLLQDGLLDGVVWSIPQSGRQDLDVNTTYNFGNKLLRLGDILDGKNHDWLCSTFVPQRSILDNASTKLFYTHGGGSSANEGLFHGKNMLSMGVFMDQISNTARLVAGGVAEPLNKFRLTSEEIYTKAKKILVDEDGSYKRNSLRLMRIAHVAARRKHHAADLVEELIYDTELRFKDGKELRPMHLQTADMRMPVWKAKNWDLWAVGLLGIGAVFGGLGIGGRMLWLHRGWLTWSAKELSLSPEWLRNLIK</sequence>
<dbReference type="EMBL" id="JAAOAQ010000092">
    <property type="protein sequence ID" value="KAF5567949.1"/>
    <property type="molecule type" value="Genomic_DNA"/>
</dbReference>
<evidence type="ECO:0000313" key="6">
    <source>
        <dbReference type="Proteomes" id="UP000582016"/>
    </source>
</evidence>
<evidence type="ECO:0000313" key="5">
    <source>
        <dbReference type="EMBL" id="KAF5567949.1"/>
    </source>
</evidence>
<dbReference type="SUPFAM" id="SSF56112">
    <property type="entry name" value="Protein kinase-like (PK-like)"/>
    <property type="match status" value="1"/>
</dbReference>
<gene>
    <name evidence="5" type="ORF">FPHYL_3012</name>
</gene>
<reference evidence="5 6" key="1">
    <citation type="submission" date="2020-05" db="EMBL/GenBank/DDBJ databases">
        <title>Identification and distribution of gene clusters putatively required for synthesis of sphingolipid metabolism inhibitors in phylogenetically diverse species of the filamentous fungus Fusarium.</title>
        <authorList>
            <person name="Kim H.-S."/>
            <person name="Busman M."/>
            <person name="Brown D.W."/>
            <person name="Divon H."/>
            <person name="Uhlig S."/>
            <person name="Proctor R.H."/>
        </authorList>
    </citation>
    <scope>NUCLEOTIDE SEQUENCE [LARGE SCALE GENOMIC DNA]</scope>
    <source>
        <strain evidence="5 6">NRRL 13617</strain>
    </source>
</reference>
<dbReference type="SUPFAM" id="SSF53756">
    <property type="entry name" value="UDP-Glycosyltransferase/glycogen phosphorylase"/>
    <property type="match status" value="1"/>
</dbReference>
<evidence type="ECO:0000256" key="3">
    <source>
        <dbReference type="SAM" id="Phobius"/>
    </source>
</evidence>
<name>A0A8H5K735_9HYPO</name>
<organism evidence="5 6">
    <name type="scientific">Fusarium phyllophilum</name>
    <dbReference type="NCBI Taxonomy" id="47803"/>
    <lineage>
        <taxon>Eukaryota</taxon>
        <taxon>Fungi</taxon>
        <taxon>Dikarya</taxon>
        <taxon>Ascomycota</taxon>
        <taxon>Pezizomycotina</taxon>
        <taxon>Sordariomycetes</taxon>
        <taxon>Hypocreomycetidae</taxon>
        <taxon>Hypocreales</taxon>
        <taxon>Nectriaceae</taxon>
        <taxon>Fusarium</taxon>
        <taxon>Fusarium fujikuroi species complex</taxon>
    </lineage>
</organism>
<keyword evidence="3" id="KW-0812">Transmembrane</keyword>
<dbReference type="GO" id="GO:0005524">
    <property type="term" value="F:ATP binding"/>
    <property type="evidence" value="ECO:0007669"/>
    <property type="project" value="InterPro"/>
</dbReference>
<keyword evidence="3" id="KW-1133">Transmembrane helix</keyword>
<comment type="caution">
    <text evidence="5">The sequence shown here is derived from an EMBL/GenBank/DDBJ whole genome shotgun (WGS) entry which is preliminary data.</text>
</comment>
<evidence type="ECO:0000259" key="4">
    <source>
        <dbReference type="PROSITE" id="PS50011"/>
    </source>
</evidence>